<comment type="caution">
    <text evidence="6">The sequence shown here is derived from an EMBL/GenBank/DDBJ whole genome shotgun (WGS) entry which is preliminary data.</text>
</comment>
<keyword evidence="3" id="KW-0408">Iron</keyword>
<dbReference type="InterPro" id="IPR017900">
    <property type="entry name" value="4Fe4S_Fe_S_CS"/>
</dbReference>
<dbReference type="InterPro" id="IPR010226">
    <property type="entry name" value="NADH_quinone_OxRdtase_chainI"/>
</dbReference>
<dbReference type="GO" id="GO:0051539">
    <property type="term" value="F:4 iron, 4 sulfur cluster binding"/>
    <property type="evidence" value="ECO:0007669"/>
    <property type="project" value="UniProtKB-KW"/>
</dbReference>
<dbReference type="GO" id="GO:0046872">
    <property type="term" value="F:metal ion binding"/>
    <property type="evidence" value="ECO:0007669"/>
    <property type="project" value="UniProtKB-KW"/>
</dbReference>
<keyword evidence="2" id="KW-0479">Metal-binding</keyword>
<dbReference type="PROSITE" id="PS00198">
    <property type="entry name" value="4FE4S_FER_1"/>
    <property type="match status" value="1"/>
</dbReference>
<evidence type="ECO:0000256" key="4">
    <source>
        <dbReference type="ARBA" id="ARBA00023014"/>
    </source>
</evidence>
<feature type="domain" description="4Fe-4S ferredoxin-type" evidence="5">
    <location>
        <begin position="64"/>
        <end position="93"/>
    </location>
</feature>
<evidence type="ECO:0000313" key="7">
    <source>
        <dbReference type="Proteomes" id="UP000070404"/>
    </source>
</evidence>
<dbReference type="GO" id="GO:0016020">
    <property type="term" value="C:membrane"/>
    <property type="evidence" value="ECO:0007669"/>
    <property type="project" value="InterPro"/>
</dbReference>
<reference evidence="6 7" key="1">
    <citation type="journal article" date="2016" name="Sci. Rep.">
        <title>Metabolic traits of an uncultured archaeal lineage -MSBL1- from brine pools of the Red Sea.</title>
        <authorList>
            <person name="Mwirichia R."/>
            <person name="Alam I."/>
            <person name="Rashid M."/>
            <person name="Vinu M."/>
            <person name="Ba-Alawi W."/>
            <person name="Anthony Kamau A."/>
            <person name="Kamanda Ngugi D."/>
            <person name="Goker M."/>
            <person name="Klenk H.P."/>
            <person name="Bajic V."/>
            <person name="Stingl U."/>
        </authorList>
    </citation>
    <scope>NUCLEOTIDE SEQUENCE [LARGE SCALE GENOMIC DNA]</scope>
    <source>
        <strain evidence="6">SCGC-AAA382C18</strain>
    </source>
</reference>
<gene>
    <name evidence="6" type="ORF">AKJ52_00245</name>
</gene>
<evidence type="ECO:0000259" key="5">
    <source>
        <dbReference type="PROSITE" id="PS51379"/>
    </source>
</evidence>
<keyword evidence="7" id="KW-1185">Reference proteome</keyword>
<dbReference type="PROSITE" id="PS51379">
    <property type="entry name" value="4FE4S_FER_2"/>
    <property type="match status" value="2"/>
</dbReference>
<dbReference type="Pfam" id="PF12838">
    <property type="entry name" value="Fer4_7"/>
    <property type="match status" value="1"/>
</dbReference>
<evidence type="ECO:0000256" key="2">
    <source>
        <dbReference type="ARBA" id="ARBA00022723"/>
    </source>
</evidence>
<feature type="domain" description="4Fe-4S ferredoxin-type" evidence="5">
    <location>
        <begin position="34"/>
        <end position="63"/>
    </location>
</feature>
<dbReference type="EMBL" id="LHYF01000002">
    <property type="protein sequence ID" value="KXB07414.1"/>
    <property type="molecule type" value="Genomic_DNA"/>
</dbReference>
<organism evidence="6 7">
    <name type="scientific">candidate division MSBL1 archaeon SCGC-AAA382C18</name>
    <dbReference type="NCBI Taxonomy" id="1698281"/>
    <lineage>
        <taxon>Archaea</taxon>
        <taxon>Methanobacteriati</taxon>
        <taxon>Methanobacteriota</taxon>
        <taxon>candidate division MSBL1</taxon>
    </lineage>
</organism>
<protein>
    <recommendedName>
        <fullName evidence="5">4Fe-4S ferredoxin-type domain-containing protein</fullName>
    </recommendedName>
</protein>
<evidence type="ECO:0000256" key="3">
    <source>
        <dbReference type="ARBA" id="ARBA00023004"/>
    </source>
</evidence>
<dbReference type="Proteomes" id="UP000070404">
    <property type="component" value="Unassembled WGS sequence"/>
</dbReference>
<accession>A0A133VLT7</accession>
<dbReference type="SUPFAM" id="SSF54862">
    <property type="entry name" value="4Fe-4S ferredoxins"/>
    <property type="match status" value="1"/>
</dbReference>
<evidence type="ECO:0000256" key="1">
    <source>
        <dbReference type="ARBA" id="ARBA00022485"/>
    </source>
</evidence>
<proteinExistence type="predicted"/>
<evidence type="ECO:0000313" key="6">
    <source>
        <dbReference type="EMBL" id="KXB07414.1"/>
    </source>
</evidence>
<keyword evidence="4" id="KW-0411">Iron-sulfur</keyword>
<keyword evidence="1" id="KW-0004">4Fe-4S</keyword>
<dbReference type="GO" id="GO:0016651">
    <property type="term" value="F:oxidoreductase activity, acting on NAD(P)H"/>
    <property type="evidence" value="ECO:0007669"/>
    <property type="project" value="InterPro"/>
</dbReference>
<name>A0A133VLT7_9EURY</name>
<dbReference type="InterPro" id="IPR017896">
    <property type="entry name" value="4Fe4S_Fe-S-bd"/>
</dbReference>
<sequence length="107" mass="12045">MPKIIPDVLKNLFSKPFTLKYPSEKREPPEDTRGKIKIDREACIECGICKRVCPPGAISYDDEDKPVIDLGLCIFCGECADACPVNALSRSKEYELGLYERDKAFTK</sequence>
<dbReference type="Gene3D" id="3.30.70.3270">
    <property type="match status" value="1"/>
</dbReference>
<dbReference type="PANTHER" id="PTHR10849">
    <property type="entry name" value="NADH DEHYDROGENASE UBIQUINONE IRON-SULFUR PROTEIN 8, MITOCHONDRIAL"/>
    <property type="match status" value="1"/>
</dbReference>
<dbReference type="AlphaFoldDB" id="A0A133VLT7"/>